<gene>
    <name evidence="5" type="ORF">PDIGIT_LOCUS5242</name>
</gene>
<dbReference type="Pfam" id="PF13086">
    <property type="entry name" value="AAA_11"/>
    <property type="match status" value="1"/>
</dbReference>
<accession>A0A9W4UCH2</accession>
<dbReference type="InterPro" id="IPR045055">
    <property type="entry name" value="DNA2/NAM7-like"/>
</dbReference>
<dbReference type="InterPro" id="IPR027417">
    <property type="entry name" value="P-loop_NTPase"/>
</dbReference>
<evidence type="ECO:0000313" key="6">
    <source>
        <dbReference type="Proteomes" id="UP001152607"/>
    </source>
</evidence>
<keyword evidence="1" id="KW-0378">Hydrolase</keyword>
<evidence type="ECO:0000256" key="2">
    <source>
        <dbReference type="SAM" id="MobiDB-lite"/>
    </source>
</evidence>
<keyword evidence="1" id="KW-0067">ATP-binding</keyword>
<feature type="compositionally biased region" description="Low complexity" evidence="2">
    <location>
        <begin position="235"/>
        <end position="247"/>
    </location>
</feature>
<evidence type="ECO:0000259" key="3">
    <source>
        <dbReference type="Pfam" id="PF13086"/>
    </source>
</evidence>
<dbReference type="InterPro" id="IPR047187">
    <property type="entry name" value="SF1_C_Upf1"/>
</dbReference>
<dbReference type="FunFam" id="3.40.50.300:FF:001660">
    <property type="entry name" value="NF-X1 finger and helicase protein, putative"/>
    <property type="match status" value="1"/>
</dbReference>
<dbReference type="PANTHER" id="PTHR10887:SF445">
    <property type="entry name" value="NFX1-TYPE ZINC FINGER-CONTAINING PROTEIN 1"/>
    <property type="match status" value="1"/>
</dbReference>
<dbReference type="EMBL" id="CAOQHR010000003">
    <property type="protein sequence ID" value="CAI6332211.1"/>
    <property type="molecule type" value="Genomic_DNA"/>
</dbReference>
<keyword evidence="1" id="KW-0547">Nucleotide-binding</keyword>
<dbReference type="Pfam" id="PF13087">
    <property type="entry name" value="AAA_12"/>
    <property type="match status" value="1"/>
</dbReference>
<dbReference type="GO" id="GO:0031380">
    <property type="term" value="C:nuclear RNA-directed RNA polymerase complex"/>
    <property type="evidence" value="ECO:0007669"/>
    <property type="project" value="TreeGrafter"/>
</dbReference>
<proteinExistence type="predicted"/>
<keyword evidence="6" id="KW-1185">Reference proteome</keyword>
<protein>
    <recommendedName>
        <fullName evidence="7">NFX1-type zinc finger-containing protein 1</fullName>
    </recommendedName>
</protein>
<dbReference type="InterPro" id="IPR041679">
    <property type="entry name" value="DNA2/NAM7-like_C"/>
</dbReference>
<dbReference type="CDD" id="cd06008">
    <property type="entry name" value="NF-X1-zinc-finger"/>
    <property type="match status" value="1"/>
</dbReference>
<dbReference type="GO" id="GO:0031048">
    <property type="term" value="P:regulatory ncRNA-mediated heterochromatin formation"/>
    <property type="evidence" value="ECO:0007669"/>
    <property type="project" value="TreeGrafter"/>
</dbReference>
<organism evidence="5 6">
    <name type="scientific">Periconia digitata</name>
    <dbReference type="NCBI Taxonomy" id="1303443"/>
    <lineage>
        <taxon>Eukaryota</taxon>
        <taxon>Fungi</taxon>
        <taxon>Dikarya</taxon>
        <taxon>Ascomycota</taxon>
        <taxon>Pezizomycotina</taxon>
        <taxon>Dothideomycetes</taxon>
        <taxon>Pleosporomycetidae</taxon>
        <taxon>Pleosporales</taxon>
        <taxon>Massarineae</taxon>
        <taxon>Periconiaceae</taxon>
        <taxon>Periconia</taxon>
    </lineage>
</organism>
<name>A0A9W4UCH2_9PLEO</name>
<feature type="domain" description="DNA2/NAM7 helicase helicase" evidence="3">
    <location>
        <begin position="554"/>
        <end position="872"/>
    </location>
</feature>
<dbReference type="Proteomes" id="UP001152607">
    <property type="component" value="Unassembled WGS sequence"/>
</dbReference>
<dbReference type="InterPro" id="IPR041677">
    <property type="entry name" value="DNA2/NAM7_AAA_11"/>
</dbReference>
<reference evidence="5" key="1">
    <citation type="submission" date="2023-01" db="EMBL/GenBank/DDBJ databases">
        <authorList>
            <person name="Van Ghelder C."/>
            <person name="Rancurel C."/>
        </authorList>
    </citation>
    <scope>NUCLEOTIDE SEQUENCE</scope>
    <source>
        <strain evidence="5">CNCM I-4278</strain>
    </source>
</reference>
<dbReference type="CDD" id="cd17936">
    <property type="entry name" value="EEXXEc_NFX1"/>
    <property type="match status" value="1"/>
</dbReference>
<dbReference type="SUPFAM" id="SSF52540">
    <property type="entry name" value="P-loop containing nucleoside triphosphate hydrolases"/>
    <property type="match status" value="1"/>
</dbReference>
<dbReference type="OrthoDB" id="2423195at2759"/>
<evidence type="ECO:0008006" key="7">
    <source>
        <dbReference type="Google" id="ProtNLM"/>
    </source>
</evidence>
<evidence type="ECO:0000256" key="1">
    <source>
        <dbReference type="ARBA" id="ARBA00022806"/>
    </source>
</evidence>
<keyword evidence="1" id="KW-0347">Helicase</keyword>
<dbReference type="CDD" id="cd18808">
    <property type="entry name" value="SF1_C_Upf1"/>
    <property type="match status" value="1"/>
</dbReference>
<dbReference type="Gene3D" id="3.40.50.300">
    <property type="entry name" value="P-loop containing nucleotide triphosphate hydrolases"/>
    <property type="match status" value="2"/>
</dbReference>
<feature type="domain" description="DNA2/NAM7 helicase-like C-terminal" evidence="4">
    <location>
        <begin position="889"/>
        <end position="1118"/>
    </location>
</feature>
<comment type="caution">
    <text evidence="5">The sequence shown here is derived from an EMBL/GenBank/DDBJ whole genome shotgun (WGS) entry which is preliminary data.</text>
</comment>
<sequence length="1335" mass="148966">MAGRKSKGKPRGTRESPLEVKFREWKSLLPTNPDCEPLGTDTLVKIFETADELVHVDVERRQLVVSTLSTPGGLQCILELIEIFALEEKRKPALQSAVSSLFFVIGHHQILDSAILQTPLTTIYMTIWEKAETCALGLFAVVEEAGQTFSLEDVEVTLAVLSRFLLCSESKALANEGQSIVRVLEDKMHSLTIECDNSTAVNIRRLLSRSKAPRGRKLTEKLSPSLLSKTRGKSDNPGDGPGDVSPSGRRHDNDFADIRQIRIFPTFQEITSEREPYLPHLDPNYLHLDGTDGLIDRHFRLYREDVIADMRDTIRNIITQQKQPALRSRAPANTAKFNSYQNLVLQRLACDRFEGLVTTVGVNQPREVRTMNTKARESWWNSAGRLQPGVLVCLLDATGQAIFCTVLEQRRKFSGENTNNKAGNDSSHDLSSDPRQAVFSLVLADSKDIQALTELFASGRRGLTLLEFPKIISQTFQPTLAALQSMIGKDDLPFVELLAPKNIDNPGVTVEPPMFTQMKDFEFDLSPLTLGRQPLELPLHGPFDMNILVEGSTLDRKQAEALVHALTRRLALLQGPPGTGKSFISVALLRVLLATKDITNIGPILVVTYTNHALDQTLEHCIDQDITNVIRIGSRSKSERLENMNLRSVAKGMPKTKLEKRQADHQSSALQGKAGSVNEAIQSILEPDNAIDLMEYLKYCYPEYHQQFWARDEKAIKNSFQFKPIASWLQKGRRDDLNPTCTAQELLSRNADAIWQMSLNERKCLYTFWVNGYRANRKEAFYAAMRQYFAVKKLDDAARREVDLRCLAGADIIGMTTSGLARNLDLLKRLPIKVVLVEEAGEILEAHTLTALLPAIEHAILVGDHLQLKPSVERFQLASESHGGKKYSLDLSLFERLVSPPVGIPSLKLPCSTLGTQRRMRPAISSLIRETLYPHLEDDPSVESYPEVTGMRDCLYWLDHASPEQGGGYSEQTSMSKSNDYEVKCVVALATHLLSQGVYRPKDIAVITPYLGQMFRLKTALSVVSEVALDDRDEGQLREAGFIDSGYMEFSEDSKETSLLDALKVATVDNFQGEEAKVVIVSLVRSNQLNQCGFLRTPNRINVLLSRAKHGMYIVGNRNTSAGVPMWAKVLSIFEEQGNIGRSLKLSCPRHPETVMEAFEPADFQRLSPEGGCTLPCDRPLPCGHACKQLCHSDLRHTSVKCLEPCERMKKGCDHPCQWNCGDACEPKCVELLAETTITLACGHTLKDVRCWQRQDQSSLVCNVVLDKHINRCGHTVRVPCHENVQDRDFLDCDTPCGGKLRKCGHICQAPCFACPIWEDGTRNHAACAQCSGYA</sequence>
<evidence type="ECO:0000259" key="4">
    <source>
        <dbReference type="Pfam" id="PF13087"/>
    </source>
</evidence>
<evidence type="ECO:0000313" key="5">
    <source>
        <dbReference type="EMBL" id="CAI6332211.1"/>
    </source>
</evidence>
<feature type="region of interest" description="Disordered" evidence="2">
    <location>
        <begin position="212"/>
        <end position="252"/>
    </location>
</feature>
<dbReference type="GO" id="GO:0004386">
    <property type="term" value="F:helicase activity"/>
    <property type="evidence" value="ECO:0007669"/>
    <property type="project" value="InterPro"/>
</dbReference>
<dbReference type="PANTHER" id="PTHR10887">
    <property type="entry name" value="DNA2/NAM7 HELICASE FAMILY"/>
    <property type="match status" value="1"/>
</dbReference>